<keyword evidence="7" id="KW-0520">NAD</keyword>
<keyword evidence="6" id="KW-0808">Transferase</keyword>
<dbReference type="STRING" id="1257118.L8GL08"/>
<keyword evidence="10" id="KW-1185">Reference proteome</keyword>
<proteinExistence type="inferred from homology"/>
<dbReference type="Gene3D" id="3.40.910.10">
    <property type="entry name" value="Deoxyhypusine synthase"/>
    <property type="match status" value="1"/>
</dbReference>
<sequence>MDAHGFVMVKAEPLPEGTPIVQGYDFNKGLDYEALMASLKTTGFQATSFGQAVDEVNRMLRWSLNDEPVTEKDDEESRDPEYRKGVKCTIFLGYTSNMISSGVREIIRYLCQHKLVDVIVSSAGGIEEDFIKCFAPTYCVGDFSLDGCALRLKGQNRIGNLIIPNENYVKFEEWILPVLDAMVLEQKEKGEIWSPSKMISRFGKEINNPESVYYWCWKNDIPVFCPGLTDGSIGDMIYFHSYQNEGLIVDIAQDIRGINNKAVYAKKSGMIILGGGLIKHHICNANLMRNGADYTVFINTGQEFDGSDSGARPDEAKSWGKIRYDASPVKMYADASMVFPLLVAETFVKHQLKKTKEQQQQEEGAKAQ</sequence>
<dbReference type="PANTHER" id="PTHR11703:SF0">
    <property type="entry name" value="DEOXYHYPUSINE SYNTHASE"/>
    <property type="match status" value="1"/>
</dbReference>
<protein>
    <recommendedName>
        <fullName evidence="5">deoxyhypusine synthase</fullName>
        <ecNumber evidence="5">2.5.1.46</ecNumber>
    </recommendedName>
</protein>
<dbReference type="VEuPathDB" id="AmoebaDB:ACA1_094910"/>
<dbReference type="PANTHER" id="PTHR11703">
    <property type="entry name" value="DEOXYHYPUSINE SYNTHASE"/>
    <property type="match status" value="1"/>
</dbReference>
<name>L8GL08_ACACF</name>
<evidence type="ECO:0000256" key="6">
    <source>
        <dbReference type="ARBA" id="ARBA00022679"/>
    </source>
</evidence>
<dbReference type="NCBIfam" id="TIGR00321">
    <property type="entry name" value="dhys"/>
    <property type="match status" value="1"/>
</dbReference>
<evidence type="ECO:0000313" key="10">
    <source>
        <dbReference type="Proteomes" id="UP000011083"/>
    </source>
</evidence>
<comment type="pathway">
    <text evidence="3">Protein modification; eIF5A hypusination.</text>
</comment>
<dbReference type="EC" id="2.5.1.46" evidence="5"/>
<dbReference type="InterPro" id="IPR036982">
    <property type="entry name" value="Deoxyhypusine_synthase_sf"/>
</dbReference>
<evidence type="ECO:0000256" key="1">
    <source>
        <dbReference type="ARBA" id="ARBA00000952"/>
    </source>
</evidence>
<keyword evidence="8" id="KW-0386">Hypusine biosynthesis</keyword>
<accession>L8GL08</accession>
<gene>
    <name evidence="9" type="ORF">ACA1_094910</name>
</gene>
<dbReference type="OrthoDB" id="294378at2759"/>
<comment type="similarity">
    <text evidence="4">Belongs to the deoxyhypusine synthase family.</text>
</comment>
<comment type="cofactor">
    <cofactor evidence="2">
        <name>NAD(+)</name>
        <dbReference type="ChEBI" id="CHEBI:57540"/>
    </cofactor>
</comment>
<dbReference type="Proteomes" id="UP000011083">
    <property type="component" value="Unassembled WGS sequence"/>
</dbReference>
<dbReference type="AlphaFoldDB" id="L8GL08"/>
<dbReference type="SUPFAM" id="SSF52467">
    <property type="entry name" value="DHS-like NAD/FAD-binding domain"/>
    <property type="match status" value="1"/>
</dbReference>
<dbReference type="FunFam" id="3.40.910.10:FF:000001">
    <property type="entry name" value="Probable deoxyhypusine synthase"/>
    <property type="match status" value="1"/>
</dbReference>
<dbReference type="RefSeq" id="XP_004334894.1">
    <property type="nucleotide sequence ID" value="XM_004334846.1"/>
</dbReference>
<dbReference type="EMBL" id="KB008103">
    <property type="protein sequence ID" value="ELR12881.1"/>
    <property type="molecule type" value="Genomic_DNA"/>
</dbReference>
<dbReference type="KEGG" id="acan:ACA1_094910"/>
<evidence type="ECO:0000256" key="2">
    <source>
        <dbReference type="ARBA" id="ARBA00001911"/>
    </source>
</evidence>
<evidence type="ECO:0000256" key="8">
    <source>
        <dbReference type="ARBA" id="ARBA00023256"/>
    </source>
</evidence>
<dbReference type="GeneID" id="14913195"/>
<evidence type="ECO:0000256" key="7">
    <source>
        <dbReference type="ARBA" id="ARBA00023027"/>
    </source>
</evidence>
<dbReference type="OMA" id="HSIINAN"/>
<evidence type="ECO:0000313" key="9">
    <source>
        <dbReference type="EMBL" id="ELR12881.1"/>
    </source>
</evidence>
<comment type="catalytic activity">
    <reaction evidence="1">
        <text>[eIF5A protein]-L-lysine + spermidine = [eIF5A protein]-deoxyhypusine + propane-1,3-diamine</text>
        <dbReference type="Rhea" id="RHEA:33299"/>
        <dbReference type="Rhea" id="RHEA-COMP:10143"/>
        <dbReference type="Rhea" id="RHEA-COMP:10144"/>
        <dbReference type="ChEBI" id="CHEBI:29969"/>
        <dbReference type="ChEBI" id="CHEBI:57484"/>
        <dbReference type="ChEBI" id="CHEBI:57834"/>
        <dbReference type="ChEBI" id="CHEBI:82657"/>
        <dbReference type="EC" id="2.5.1.46"/>
    </reaction>
</comment>
<dbReference type="InterPro" id="IPR002773">
    <property type="entry name" value="Deoxyhypusine_synthase"/>
</dbReference>
<evidence type="ECO:0000256" key="4">
    <source>
        <dbReference type="ARBA" id="ARBA00009892"/>
    </source>
</evidence>
<evidence type="ECO:0000256" key="3">
    <source>
        <dbReference type="ARBA" id="ARBA00005041"/>
    </source>
</evidence>
<organism evidence="9 10">
    <name type="scientific">Acanthamoeba castellanii (strain ATCC 30010 / Neff)</name>
    <dbReference type="NCBI Taxonomy" id="1257118"/>
    <lineage>
        <taxon>Eukaryota</taxon>
        <taxon>Amoebozoa</taxon>
        <taxon>Discosea</taxon>
        <taxon>Longamoebia</taxon>
        <taxon>Centramoebida</taxon>
        <taxon>Acanthamoebidae</taxon>
        <taxon>Acanthamoeba</taxon>
    </lineage>
</organism>
<dbReference type="Pfam" id="PF01916">
    <property type="entry name" value="DS"/>
    <property type="match status" value="1"/>
</dbReference>
<reference evidence="9 10" key="1">
    <citation type="journal article" date="2013" name="Genome Biol.">
        <title>Genome of Acanthamoeba castellanii highlights extensive lateral gene transfer and early evolution of tyrosine kinase signaling.</title>
        <authorList>
            <person name="Clarke M."/>
            <person name="Lohan A.J."/>
            <person name="Liu B."/>
            <person name="Lagkouvardos I."/>
            <person name="Roy S."/>
            <person name="Zafar N."/>
            <person name="Bertelli C."/>
            <person name="Schilde C."/>
            <person name="Kianianmomeni A."/>
            <person name="Burglin T.R."/>
            <person name="Frech C."/>
            <person name="Turcotte B."/>
            <person name="Kopec K.O."/>
            <person name="Synnott J.M."/>
            <person name="Choo C."/>
            <person name="Paponov I."/>
            <person name="Finkler A."/>
            <person name="Soon Heng Tan C."/>
            <person name="Hutchins A.P."/>
            <person name="Weinmeier T."/>
            <person name="Rattei T."/>
            <person name="Chu J.S."/>
            <person name="Gimenez G."/>
            <person name="Irimia M."/>
            <person name="Rigden D.J."/>
            <person name="Fitzpatrick D.A."/>
            <person name="Lorenzo-Morales J."/>
            <person name="Bateman A."/>
            <person name="Chiu C.H."/>
            <person name="Tang P."/>
            <person name="Hegemann P."/>
            <person name="Fromm H."/>
            <person name="Raoult D."/>
            <person name="Greub G."/>
            <person name="Miranda-Saavedra D."/>
            <person name="Chen N."/>
            <person name="Nash P."/>
            <person name="Ginger M.L."/>
            <person name="Horn M."/>
            <person name="Schaap P."/>
            <person name="Caler L."/>
            <person name="Loftus B."/>
        </authorList>
    </citation>
    <scope>NUCLEOTIDE SEQUENCE [LARGE SCALE GENOMIC DNA]</scope>
    <source>
        <strain evidence="9 10">Neff</strain>
    </source>
</reference>
<evidence type="ECO:0000256" key="5">
    <source>
        <dbReference type="ARBA" id="ARBA00012683"/>
    </source>
</evidence>
<dbReference type="InterPro" id="IPR029035">
    <property type="entry name" value="DHS-like_NAD/FAD-binding_dom"/>
</dbReference>
<dbReference type="GO" id="GO:0005737">
    <property type="term" value="C:cytoplasm"/>
    <property type="evidence" value="ECO:0007669"/>
    <property type="project" value="TreeGrafter"/>
</dbReference>
<dbReference type="GO" id="GO:0034038">
    <property type="term" value="F:deoxyhypusine synthase activity"/>
    <property type="evidence" value="ECO:0007669"/>
    <property type="project" value="UniProtKB-EC"/>
</dbReference>